<name>A0ABP7UKB1_9ACTN</name>
<evidence type="ECO:0000313" key="2">
    <source>
        <dbReference type="EMBL" id="GAA4045844.1"/>
    </source>
</evidence>
<gene>
    <name evidence="2" type="ORF">GCM10022233_14350</name>
</gene>
<sequence>MAGEPGGAAPQRLHQNLAWLGHHLPRFTPDPGQEERSRFKPLTELAVIHASLTAWGAAAGDDTVGAALDRWRELLTEACTDGVVPRAARDRPADGLYVMQPYLWLRSTGYRSDACEDVLRFLQRDGHRPQSAGVLYSLRKAGYIRREIDWARLCREVLGRSYTPAALDHDAYRITHAVFYATDMGGARPALGDEETHRLAALLRRVAERADTGGRWDLLTEALVALSFLGAAPTTGDESALQRLAAAHRPDGAVPLDARAARELPTEPDEDSRRAVFGRCYHSTLVHVLLGAHRASSLPEGKVMPSVR</sequence>
<proteinExistence type="predicted"/>
<keyword evidence="3" id="KW-1185">Reference proteome</keyword>
<comment type="caution">
    <text evidence="2">The sequence shown here is derived from an EMBL/GenBank/DDBJ whole genome shotgun (WGS) entry which is preliminary data.</text>
</comment>
<protein>
    <recommendedName>
        <fullName evidence="1">DUF6895 domain-containing protein</fullName>
    </recommendedName>
</protein>
<accession>A0ABP7UKB1</accession>
<dbReference type="RefSeq" id="WP_345009759.1">
    <property type="nucleotide sequence ID" value="NZ_BAAAZY010000006.1"/>
</dbReference>
<reference evidence="3" key="1">
    <citation type="journal article" date="2019" name="Int. J. Syst. Evol. Microbiol.">
        <title>The Global Catalogue of Microorganisms (GCM) 10K type strain sequencing project: providing services to taxonomists for standard genome sequencing and annotation.</title>
        <authorList>
            <consortium name="The Broad Institute Genomics Platform"/>
            <consortium name="The Broad Institute Genome Sequencing Center for Infectious Disease"/>
            <person name="Wu L."/>
            <person name="Ma J."/>
        </authorList>
    </citation>
    <scope>NUCLEOTIDE SEQUENCE [LARGE SCALE GENOMIC DNA]</scope>
    <source>
        <strain evidence="3">JCM 16925</strain>
    </source>
</reference>
<dbReference type="InterPro" id="IPR054190">
    <property type="entry name" value="DUF6895"/>
</dbReference>
<feature type="domain" description="DUF6895" evidence="1">
    <location>
        <begin position="15"/>
        <end position="292"/>
    </location>
</feature>
<dbReference type="Pfam" id="PF21836">
    <property type="entry name" value="DUF6895"/>
    <property type="match status" value="1"/>
</dbReference>
<dbReference type="Proteomes" id="UP001499984">
    <property type="component" value="Unassembled WGS sequence"/>
</dbReference>
<dbReference type="EMBL" id="BAAAZY010000006">
    <property type="protein sequence ID" value="GAA4045844.1"/>
    <property type="molecule type" value="Genomic_DNA"/>
</dbReference>
<organism evidence="2 3">
    <name type="scientific">Streptomyces shaanxiensis</name>
    <dbReference type="NCBI Taxonomy" id="653357"/>
    <lineage>
        <taxon>Bacteria</taxon>
        <taxon>Bacillati</taxon>
        <taxon>Actinomycetota</taxon>
        <taxon>Actinomycetes</taxon>
        <taxon>Kitasatosporales</taxon>
        <taxon>Streptomycetaceae</taxon>
        <taxon>Streptomyces</taxon>
    </lineage>
</organism>
<evidence type="ECO:0000259" key="1">
    <source>
        <dbReference type="Pfam" id="PF21836"/>
    </source>
</evidence>
<evidence type="ECO:0000313" key="3">
    <source>
        <dbReference type="Proteomes" id="UP001499984"/>
    </source>
</evidence>